<dbReference type="Gene3D" id="3.90.1150.10">
    <property type="entry name" value="Aspartate Aminotransferase, domain 1"/>
    <property type="match status" value="1"/>
</dbReference>
<dbReference type="AlphaFoldDB" id="T0ZR30"/>
<dbReference type="InterPro" id="IPR015424">
    <property type="entry name" value="PyrdxlP-dep_Trfase"/>
</dbReference>
<accession>T0ZR30</accession>
<comment type="similarity">
    <text evidence="2">Belongs to the class-V pyridoxal-phosphate-dependent aminotransferase family. NifS/IscS subfamily.</text>
</comment>
<protein>
    <submittedName>
        <fullName evidence="4">Aminotransferase class V</fullName>
    </submittedName>
</protein>
<comment type="cofactor">
    <cofactor evidence="1">
        <name>pyridoxal 5'-phosphate</name>
        <dbReference type="ChEBI" id="CHEBI:597326"/>
    </cofactor>
</comment>
<dbReference type="Pfam" id="PF00266">
    <property type="entry name" value="Aminotran_5"/>
    <property type="match status" value="1"/>
</dbReference>
<reference evidence="4" key="1">
    <citation type="submission" date="2013-08" db="EMBL/GenBank/DDBJ databases">
        <authorList>
            <person name="Mendez C."/>
            <person name="Richter M."/>
            <person name="Ferrer M."/>
            <person name="Sanchez J."/>
        </authorList>
    </citation>
    <scope>NUCLEOTIDE SEQUENCE</scope>
</reference>
<keyword evidence="4" id="KW-0808">Transferase</keyword>
<proteinExistence type="inferred from homology"/>
<comment type="caution">
    <text evidence="4">The sequence shown here is derived from an EMBL/GenBank/DDBJ whole genome shotgun (WGS) entry which is preliminary data.</text>
</comment>
<reference evidence="4" key="2">
    <citation type="journal article" date="2014" name="ISME J.">
        <title>Microbial stratification in low pH oxic and suboxic macroscopic growths along an acid mine drainage.</title>
        <authorList>
            <person name="Mendez-Garcia C."/>
            <person name="Mesa V."/>
            <person name="Sprenger R.R."/>
            <person name="Richter M."/>
            <person name="Diez M.S."/>
            <person name="Solano J."/>
            <person name="Bargiela R."/>
            <person name="Golyshina O.V."/>
            <person name="Manteca A."/>
            <person name="Ramos J.L."/>
            <person name="Gallego J.R."/>
            <person name="Llorente I."/>
            <person name="Martins Dos Santos V.A."/>
            <person name="Jensen O.N."/>
            <person name="Pelaez A.I."/>
            <person name="Sanchez J."/>
            <person name="Ferrer M."/>
        </authorList>
    </citation>
    <scope>NUCLEOTIDE SEQUENCE</scope>
</reference>
<feature type="domain" description="Aminotransferase class V" evidence="3">
    <location>
        <begin position="1"/>
        <end position="197"/>
    </location>
</feature>
<dbReference type="PANTHER" id="PTHR11601:SF34">
    <property type="entry name" value="CYSTEINE DESULFURASE"/>
    <property type="match status" value="1"/>
</dbReference>
<evidence type="ECO:0000313" key="4">
    <source>
        <dbReference type="EMBL" id="EQD50761.1"/>
    </source>
</evidence>
<evidence type="ECO:0000256" key="1">
    <source>
        <dbReference type="ARBA" id="ARBA00001933"/>
    </source>
</evidence>
<evidence type="ECO:0000259" key="3">
    <source>
        <dbReference type="Pfam" id="PF00266"/>
    </source>
</evidence>
<organism evidence="4">
    <name type="scientific">mine drainage metagenome</name>
    <dbReference type="NCBI Taxonomy" id="410659"/>
    <lineage>
        <taxon>unclassified sequences</taxon>
        <taxon>metagenomes</taxon>
        <taxon>ecological metagenomes</taxon>
    </lineage>
</organism>
<sequence length="213" mass="23063">AHKNGALFHTDAVQICGKAEVNMKSTAADFLSLSGHKMHAPKGIGVLFVRKKQWLPPIFFGHQERKMRGGTENLPGIAALGVVCGILAQNSRWKEIAWLRDYLESQILQMVPFARVNGKNALRVNNTSNICFHGLPSEVIVDKLDQLGIHVSTGAACTAGGNHPSHVLLAMGLGLGAESSVRFSLGRDTSKEEVDHLLGVLPDIIDNMRGKIQ</sequence>
<gene>
    <name evidence="4" type="ORF">B1A_13345</name>
</gene>
<dbReference type="Gene3D" id="3.40.640.10">
    <property type="entry name" value="Type I PLP-dependent aspartate aminotransferase-like (Major domain)"/>
    <property type="match status" value="1"/>
</dbReference>
<dbReference type="InterPro" id="IPR015421">
    <property type="entry name" value="PyrdxlP-dep_Trfase_major"/>
</dbReference>
<keyword evidence="4" id="KW-0032">Aminotransferase</keyword>
<feature type="non-terminal residue" evidence="4">
    <location>
        <position position="1"/>
    </location>
</feature>
<dbReference type="SUPFAM" id="SSF53383">
    <property type="entry name" value="PLP-dependent transferases"/>
    <property type="match status" value="1"/>
</dbReference>
<dbReference type="PANTHER" id="PTHR11601">
    <property type="entry name" value="CYSTEINE DESULFURYLASE FAMILY MEMBER"/>
    <property type="match status" value="1"/>
</dbReference>
<dbReference type="InterPro" id="IPR000192">
    <property type="entry name" value="Aminotrans_V_dom"/>
</dbReference>
<dbReference type="EMBL" id="AUZX01009757">
    <property type="protein sequence ID" value="EQD50761.1"/>
    <property type="molecule type" value="Genomic_DNA"/>
</dbReference>
<name>T0ZR30_9ZZZZ</name>
<dbReference type="InterPro" id="IPR015422">
    <property type="entry name" value="PyrdxlP-dep_Trfase_small"/>
</dbReference>
<evidence type="ECO:0000256" key="2">
    <source>
        <dbReference type="ARBA" id="ARBA00006490"/>
    </source>
</evidence>
<dbReference type="GO" id="GO:0008483">
    <property type="term" value="F:transaminase activity"/>
    <property type="evidence" value="ECO:0007669"/>
    <property type="project" value="UniProtKB-KW"/>
</dbReference>